<comment type="caution">
    <text evidence="2">The sequence shown here is derived from an EMBL/GenBank/DDBJ whole genome shotgun (WGS) entry which is preliminary data.</text>
</comment>
<keyword evidence="1" id="KW-0732">Signal</keyword>
<sequence length="95" mass="10898">MTLVPLVFMAFIVLLRVLFPTQGTESRWKRFIFNRILLPVSICKDSQGDFYYLHCRQTHHLCLCVHSHSRSSPSCATLDNIHPSCIDPLLDIIIG</sequence>
<proteinExistence type="predicted"/>
<evidence type="ECO:0000313" key="3">
    <source>
        <dbReference type="Proteomes" id="UP000772434"/>
    </source>
</evidence>
<evidence type="ECO:0000313" key="2">
    <source>
        <dbReference type="EMBL" id="KAF9065478.1"/>
    </source>
</evidence>
<reference evidence="2" key="1">
    <citation type="submission" date="2020-11" db="EMBL/GenBank/DDBJ databases">
        <authorList>
            <consortium name="DOE Joint Genome Institute"/>
            <person name="Ahrendt S."/>
            <person name="Riley R."/>
            <person name="Andreopoulos W."/>
            <person name="Labutti K."/>
            <person name="Pangilinan J."/>
            <person name="Ruiz-Duenas F.J."/>
            <person name="Barrasa J.M."/>
            <person name="Sanchez-Garcia M."/>
            <person name="Camarero S."/>
            <person name="Miyauchi S."/>
            <person name="Serrano A."/>
            <person name="Linde D."/>
            <person name="Babiker R."/>
            <person name="Drula E."/>
            <person name="Ayuso-Fernandez I."/>
            <person name="Pacheco R."/>
            <person name="Padilla G."/>
            <person name="Ferreira P."/>
            <person name="Barriuso J."/>
            <person name="Kellner H."/>
            <person name="Castanera R."/>
            <person name="Alfaro M."/>
            <person name="Ramirez L."/>
            <person name="Pisabarro A.G."/>
            <person name="Kuo A."/>
            <person name="Tritt A."/>
            <person name="Lipzen A."/>
            <person name="He G."/>
            <person name="Yan M."/>
            <person name="Ng V."/>
            <person name="Cullen D."/>
            <person name="Martin F."/>
            <person name="Rosso M.-N."/>
            <person name="Henrissat B."/>
            <person name="Hibbett D."/>
            <person name="Martinez A.T."/>
            <person name="Grigoriev I.V."/>
        </authorList>
    </citation>
    <scope>NUCLEOTIDE SEQUENCE</scope>
    <source>
        <strain evidence="2">AH 40177</strain>
    </source>
</reference>
<feature type="chain" id="PRO_5040309164" description="Secreted protein" evidence="1">
    <location>
        <begin position="24"/>
        <end position="95"/>
    </location>
</feature>
<evidence type="ECO:0008006" key="4">
    <source>
        <dbReference type="Google" id="ProtNLM"/>
    </source>
</evidence>
<dbReference type="EMBL" id="JADNRY010000103">
    <property type="protein sequence ID" value="KAF9065478.1"/>
    <property type="molecule type" value="Genomic_DNA"/>
</dbReference>
<feature type="signal peptide" evidence="1">
    <location>
        <begin position="1"/>
        <end position="23"/>
    </location>
</feature>
<dbReference type="Proteomes" id="UP000772434">
    <property type="component" value="Unassembled WGS sequence"/>
</dbReference>
<accession>A0A9P5U566</accession>
<name>A0A9P5U566_9AGAR</name>
<keyword evidence="3" id="KW-1185">Reference proteome</keyword>
<protein>
    <recommendedName>
        <fullName evidence="4">Secreted protein</fullName>
    </recommendedName>
</protein>
<organism evidence="2 3">
    <name type="scientific">Rhodocollybia butyracea</name>
    <dbReference type="NCBI Taxonomy" id="206335"/>
    <lineage>
        <taxon>Eukaryota</taxon>
        <taxon>Fungi</taxon>
        <taxon>Dikarya</taxon>
        <taxon>Basidiomycota</taxon>
        <taxon>Agaricomycotina</taxon>
        <taxon>Agaricomycetes</taxon>
        <taxon>Agaricomycetidae</taxon>
        <taxon>Agaricales</taxon>
        <taxon>Marasmiineae</taxon>
        <taxon>Omphalotaceae</taxon>
        <taxon>Rhodocollybia</taxon>
    </lineage>
</organism>
<evidence type="ECO:0000256" key="1">
    <source>
        <dbReference type="SAM" id="SignalP"/>
    </source>
</evidence>
<gene>
    <name evidence="2" type="ORF">BDP27DRAFT_54737</name>
</gene>
<dbReference type="AlphaFoldDB" id="A0A9P5U566"/>